<dbReference type="AlphaFoldDB" id="A0A9D1HUT3"/>
<reference evidence="2" key="1">
    <citation type="submission" date="2020-10" db="EMBL/GenBank/DDBJ databases">
        <authorList>
            <person name="Gilroy R."/>
        </authorList>
    </citation>
    <scope>NUCLEOTIDE SEQUENCE</scope>
    <source>
        <strain evidence="2">1063</strain>
    </source>
</reference>
<feature type="transmembrane region" description="Helical" evidence="1">
    <location>
        <begin position="158"/>
        <end position="175"/>
    </location>
</feature>
<protein>
    <submittedName>
        <fullName evidence="2">Uncharacterized protein</fullName>
    </submittedName>
</protein>
<comment type="caution">
    <text evidence="2">The sequence shown here is derived from an EMBL/GenBank/DDBJ whole genome shotgun (WGS) entry which is preliminary data.</text>
</comment>
<dbReference type="InterPro" id="IPR038750">
    <property type="entry name" value="YczE/YyaS-like"/>
</dbReference>
<dbReference type="Pfam" id="PF19700">
    <property type="entry name" value="DUF6198"/>
    <property type="match status" value="1"/>
</dbReference>
<dbReference type="Proteomes" id="UP000824088">
    <property type="component" value="Unassembled WGS sequence"/>
</dbReference>
<feature type="transmembrane region" description="Helical" evidence="1">
    <location>
        <begin position="41"/>
        <end position="66"/>
    </location>
</feature>
<proteinExistence type="predicted"/>
<dbReference type="PANTHER" id="PTHR40078">
    <property type="entry name" value="INTEGRAL MEMBRANE PROTEIN-RELATED"/>
    <property type="match status" value="1"/>
</dbReference>
<evidence type="ECO:0000313" key="3">
    <source>
        <dbReference type="Proteomes" id="UP000824088"/>
    </source>
</evidence>
<evidence type="ECO:0000313" key="2">
    <source>
        <dbReference type="EMBL" id="HIU21630.1"/>
    </source>
</evidence>
<feature type="transmembrane region" description="Helical" evidence="1">
    <location>
        <begin position="111"/>
        <end position="129"/>
    </location>
</feature>
<sequence length="239" mass="26224">MVLLVKKFVLLVAGVAITHFGVALSMIPDIGIGAYDAFGLTISYVSGVDVSIIYAAMSGVFLLGQILIERRSFRLTELFQLVFVFGSGFFTAIFTRWVFDGVTLGSYAAKIFVLAAAIVCKAVGLITIIESYLIRVPMEGFCVCIADRTPFSMGKVRMAFDVLFVVLIAIITPIADLPWTIREGTAIAFVIHGPMLDILQKPTRRLFGRIGIYPPYMAKDAARVYVREKAKSDYQPTAS</sequence>
<accession>A0A9D1HUT3</accession>
<gene>
    <name evidence="2" type="ORF">IAD51_05320</name>
</gene>
<dbReference type="EMBL" id="DVMN01000096">
    <property type="protein sequence ID" value="HIU21630.1"/>
    <property type="molecule type" value="Genomic_DNA"/>
</dbReference>
<keyword evidence="1" id="KW-1133">Transmembrane helix</keyword>
<organism evidence="2 3">
    <name type="scientific">Candidatus Limadaptatus stercorigallinarum</name>
    <dbReference type="NCBI Taxonomy" id="2840845"/>
    <lineage>
        <taxon>Bacteria</taxon>
        <taxon>Bacillati</taxon>
        <taxon>Bacillota</taxon>
        <taxon>Clostridia</taxon>
        <taxon>Eubacteriales</taxon>
        <taxon>Candidatus Limadaptatus</taxon>
    </lineage>
</organism>
<name>A0A9D1HUT3_9FIRM</name>
<feature type="transmembrane region" description="Helical" evidence="1">
    <location>
        <begin position="78"/>
        <end position="99"/>
    </location>
</feature>
<keyword evidence="1" id="KW-0812">Transmembrane</keyword>
<dbReference type="PANTHER" id="PTHR40078:SF1">
    <property type="entry name" value="INTEGRAL MEMBRANE PROTEIN"/>
    <property type="match status" value="1"/>
</dbReference>
<keyword evidence="1" id="KW-0472">Membrane</keyword>
<evidence type="ECO:0000256" key="1">
    <source>
        <dbReference type="SAM" id="Phobius"/>
    </source>
</evidence>
<reference evidence="2" key="2">
    <citation type="journal article" date="2021" name="PeerJ">
        <title>Extensive microbial diversity within the chicken gut microbiome revealed by metagenomics and culture.</title>
        <authorList>
            <person name="Gilroy R."/>
            <person name="Ravi A."/>
            <person name="Getino M."/>
            <person name="Pursley I."/>
            <person name="Horton D.L."/>
            <person name="Alikhan N.F."/>
            <person name="Baker D."/>
            <person name="Gharbi K."/>
            <person name="Hall N."/>
            <person name="Watson M."/>
            <person name="Adriaenssens E.M."/>
            <person name="Foster-Nyarko E."/>
            <person name="Jarju S."/>
            <person name="Secka A."/>
            <person name="Antonio M."/>
            <person name="Oren A."/>
            <person name="Chaudhuri R.R."/>
            <person name="La Ragione R."/>
            <person name="Hildebrand F."/>
            <person name="Pallen M.J."/>
        </authorList>
    </citation>
    <scope>NUCLEOTIDE SEQUENCE</scope>
    <source>
        <strain evidence="2">1063</strain>
    </source>
</reference>